<keyword evidence="3" id="KW-1185">Reference proteome</keyword>
<comment type="caution">
    <text evidence="2">The sequence shown here is derived from an EMBL/GenBank/DDBJ whole genome shotgun (WGS) entry which is preliminary data.</text>
</comment>
<proteinExistence type="predicted"/>
<feature type="compositionally biased region" description="Basic and acidic residues" evidence="1">
    <location>
        <begin position="30"/>
        <end position="56"/>
    </location>
</feature>
<feature type="region of interest" description="Disordered" evidence="1">
    <location>
        <begin position="1"/>
        <end position="79"/>
    </location>
</feature>
<name>A0A8J3BA39_9ACTN</name>
<gene>
    <name evidence="2" type="ORF">GCM10010123_22480</name>
</gene>
<dbReference type="AlphaFoldDB" id="A0A8J3BA39"/>
<feature type="compositionally biased region" description="Basic and acidic residues" evidence="1">
    <location>
        <begin position="65"/>
        <end position="79"/>
    </location>
</feature>
<reference evidence="2" key="2">
    <citation type="submission" date="2020-09" db="EMBL/GenBank/DDBJ databases">
        <authorList>
            <person name="Sun Q."/>
            <person name="Ohkuma M."/>
        </authorList>
    </citation>
    <scope>NUCLEOTIDE SEQUENCE</scope>
    <source>
        <strain evidence="2">JCM 3090</strain>
    </source>
</reference>
<dbReference type="Proteomes" id="UP000649739">
    <property type="component" value="Unassembled WGS sequence"/>
</dbReference>
<evidence type="ECO:0000313" key="3">
    <source>
        <dbReference type="Proteomes" id="UP000649739"/>
    </source>
</evidence>
<dbReference type="EMBL" id="BMQB01000004">
    <property type="protein sequence ID" value="GGJ92171.1"/>
    <property type="molecule type" value="Genomic_DNA"/>
</dbReference>
<organism evidence="2 3">
    <name type="scientific">Pilimelia anulata</name>
    <dbReference type="NCBI Taxonomy" id="53371"/>
    <lineage>
        <taxon>Bacteria</taxon>
        <taxon>Bacillati</taxon>
        <taxon>Actinomycetota</taxon>
        <taxon>Actinomycetes</taxon>
        <taxon>Micromonosporales</taxon>
        <taxon>Micromonosporaceae</taxon>
        <taxon>Pilimelia</taxon>
    </lineage>
</organism>
<evidence type="ECO:0000313" key="2">
    <source>
        <dbReference type="EMBL" id="GGJ92171.1"/>
    </source>
</evidence>
<sequence>MSDVPRAGTLSPVEHTERFRGRDALAVGPERGDADRVVEFTEDDAPHLPEQTRDDTDTGWGELHGGNDARLLDERPPHW</sequence>
<accession>A0A8J3BA39</accession>
<protein>
    <submittedName>
        <fullName evidence="2">Uncharacterized protein</fullName>
    </submittedName>
</protein>
<reference evidence="2" key="1">
    <citation type="journal article" date="2014" name="Int. J. Syst. Evol. Microbiol.">
        <title>Complete genome sequence of Corynebacterium casei LMG S-19264T (=DSM 44701T), isolated from a smear-ripened cheese.</title>
        <authorList>
            <consortium name="US DOE Joint Genome Institute (JGI-PGF)"/>
            <person name="Walter F."/>
            <person name="Albersmeier A."/>
            <person name="Kalinowski J."/>
            <person name="Ruckert C."/>
        </authorList>
    </citation>
    <scope>NUCLEOTIDE SEQUENCE</scope>
    <source>
        <strain evidence="2">JCM 3090</strain>
    </source>
</reference>
<evidence type="ECO:0000256" key="1">
    <source>
        <dbReference type="SAM" id="MobiDB-lite"/>
    </source>
</evidence>
<feature type="compositionally biased region" description="Basic and acidic residues" evidence="1">
    <location>
        <begin position="14"/>
        <end position="23"/>
    </location>
</feature>
<dbReference type="RefSeq" id="WP_189170279.1">
    <property type="nucleotide sequence ID" value="NZ_BMQB01000004.1"/>
</dbReference>